<feature type="region of interest" description="Disordered" evidence="1">
    <location>
        <begin position="1"/>
        <end position="82"/>
    </location>
</feature>
<protein>
    <submittedName>
        <fullName evidence="2">Uncharacterized protein</fullName>
    </submittedName>
</protein>
<accession>A0ABC8SBQ3</accession>
<organism evidence="2 3">
    <name type="scientific">Ilex paraguariensis</name>
    <name type="common">yerba mate</name>
    <dbReference type="NCBI Taxonomy" id="185542"/>
    <lineage>
        <taxon>Eukaryota</taxon>
        <taxon>Viridiplantae</taxon>
        <taxon>Streptophyta</taxon>
        <taxon>Embryophyta</taxon>
        <taxon>Tracheophyta</taxon>
        <taxon>Spermatophyta</taxon>
        <taxon>Magnoliopsida</taxon>
        <taxon>eudicotyledons</taxon>
        <taxon>Gunneridae</taxon>
        <taxon>Pentapetalae</taxon>
        <taxon>asterids</taxon>
        <taxon>campanulids</taxon>
        <taxon>Aquifoliales</taxon>
        <taxon>Aquifoliaceae</taxon>
        <taxon>Ilex</taxon>
    </lineage>
</organism>
<name>A0ABC8SBQ3_9AQUA</name>
<evidence type="ECO:0000313" key="3">
    <source>
        <dbReference type="Proteomes" id="UP001642360"/>
    </source>
</evidence>
<reference evidence="2 3" key="1">
    <citation type="submission" date="2024-02" db="EMBL/GenBank/DDBJ databases">
        <authorList>
            <person name="Vignale AGUSTIN F."/>
            <person name="Sosa J E."/>
            <person name="Modenutti C."/>
        </authorList>
    </citation>
    <scope>NUCLEOTIDE SEQUENCE [LARGE SCALE GENOMIC DNA]</scope>
</reference>
<gene>
    <name evidence="2" type="ORF">ILEXP_LOCUS22931</name>
</gene>
<proteinExistence type="predicted"/>
<comment type="caution">
    <text evidence="2">The sequence shown here is derived from an EMBL/GenBank/DDBJ whole genome shotgun (WGS) entry which is preliminary data.</text>
</comment>
<evidence type="ECO:0000313" key="2">
    <source>
        <dbReference type="EMBL" id="CAK9154597.1"/>
    </source>
</evidence>
<evidence type="ECO:0000256" key="1">
    <source>
        <dbReference type="SAM" id="MobiDB-lite"/>
    </source>
</evidence>
<dbReference type="Proteomes" id="UP001642360">
    <property type="component" value="Unassembled WGS sequence"/>
</dbReference>
<dbReference type="EMBL" id="CAUOFW020002547">
    <property type="protein sequence ID" value="CAK9154597.1"/>
    <property type="molecule type" value="Genomic_DNA"/>
</dbReference>
<sequence>MDDTLGKTIIRSRKKKGKTQGDGGSMGMEGDTSEASKAMGKKAMGMGDARHGGAGHRRRNARMVPSVGAGAGNAGRRFQYVA</sequence>
<dbReference type="AlphaFoldDB" id="A0ABC8SBQ3"/>
<keyword evidence="3" id="KW-1185">Reference proteome</keyword>